<dbReference type="AlphaFoldDB" id="A8YL60"/>
<gene>
    <name evidence="1" type="ORF">IPF_249</name>
</gene>
<proteinExistence type="predicted"/>
<sequence length="126" mass="13941">MQLIMKNIFNLSKVIPFICISPYIITSIIVSIPPANAQSAAIGRQVSKSLARIWAENFAAGAGREAGQYIVVVATGAVLSGRQAQRFVNSGQTYVRHGIVYDYYGRPYRVCQHFQGNTPVSYVYYC</sequence>
<name>A8YL60_MICA7</name>
<protein>
    <submittedName>
        <fullName evidence="1">Similarity</fullName>
    </submittedName>
</protein>
<reference evidence="1" key="1">
    <citation type="submission" date="2007-08" db="EMBL/GenBank/DDBJ databases">
        <authorList>
            <person name="Frangeul L."/>
        </authorList>
    </citation>
    <scope>NUCLEOTIDE SEQUENCE</scope>
    <source>
        <strain evidence="1">PCC 7806</strain>
    </source>
</reference>
<accession>A8YL60</accession>
<organism evidence="1">
    <name type="scientific">Microcystis aeruginosa (strain PCC 7806)</name>
    <dbReference type="NCBI Taxonomy" id="267872"/>
    <lineage>
        <taxon>Bacteria</taxon>
        <taxon>Bacillati</taxon>
        <taxon>Cyanobacteriota</taxon>
        <taxon>Cyanophyceae</taxon>
        <taxon>Oscillatoriophycideae</taxon>
        <taxon>Chroococcales</taxon>
        <taxon>Microcystaceae</taxon>
        <taxon>Microcystis</taxon>
    </lineage>
</organism>
<evidence type="ECO:0000313" key="1">
    <source>
        <dbReference type="EMBL" id="CAO90413.1"/>
    </source>
</evidence>
<dbReference type="EMBL" id="AM778955">
    <property type="protein sequence ID" value="CAO90413.1"/>
    <property type="molecule type" value="Genomic_DNA"/>
</dbReference>